<gene>
    <name evidence="1" type="ORF">BDM02DRAFT_835935</name>
</gene>
<keyword evidence="2" id="KW-1185">Reference proteome</keyword>
<organism evidence="1 2">
    <name type="scientific">Thelephora ganbajun</name>
    <name type="common">Ganba fungus</name>
    <dbReference type="NCBI Taxonomy" id="370292"/>
    <lineage>
        <taxon>Eukaryota</taxon>
        <taxon>Fungi</taxon>
        <taxon>Dikarya</taxon>
        <taxon>Basidiomycota</taxon>
        <taxon>Agaricomycotina</taxon>
        <taxon>Agaricomycetes</taxon>
        <taxon>Thelephorales</taxon>
        <taxon>Thelephoraceae</taxon>
        <taxon>Thelephora</taxon>
    </lineage>
</organism>
<dbReference type="Proteomes" id="UP000886501">
    <property type="component" value="Unassembled WGS sequence"/>
</dbReference>
<reference evidence="1" key="2">
    <citation type="journal article" date="2020" name="Nat. Commun.">
        <title>Large-scale genome sequencing of mycorrhizal fungi provides insights into the early evolution of symbiotic traits.</title>
        <authorList>
            <person name="Miyauchi S."/>
            <person name="Kiss E."/>
            <person name="Kuo A."/>
            <person name="Drula E."/>
            <person name="Kohler A."/>
            <person name="Sanchez-Garcia M."/>
            <person name="Morin E."/>
            <person name="Andreopoulos B."/>
            <person name="Barry K.W."/>
            <person name="Bonito G."/>
            <person name="Buee M."/>
            <person name="Carver A."/>
            <person name="Chen C."/>
            <person name="Cichocki N."/>
            <person name="Clum A."/>
            <person name="Culley D."/>
            <person name="Crous P.W."/>
            <person name="Fauchery L."/>
            <person name="Girlanda M."/>
            <person name="Hayes R.D."/>
            <person name="Keri Z."/>
            <person name="LaButti K."/>
            <person name="Lipzen A."/>
            <person name="Lombard V."/>
            <person name="Magnuson J."/>
            <person name="Maillard F."/>
            <person name="Murat C."/>
            <person name="Nolan M."/>
            <person name="Ohm R.A."/>
            <person name="Pangilinan J."/>
            <person name="Pereira M.F."/>
            <person name="Perotto S."/>
            <person name="Peter M."/>
            <person name="Pfister S."/>
            <person name="Riley R."/>
            <person name="Sitrit Y."/>
            <person name="Stielow J.B."/>
            <person name="Szollosi G."/>
            <person name="Zifcakova L."/>
            <person name="Stursova M."/>
            <person name="Spatafora J.W."/>
            <person name="Tedersoo L."/>
            <person name="Vaario L.M."/>
            <person name="Yamada A."/>
            <person name="Yan M."/>
            <person name="Wang P."/>
            <person name="Xu J."/>
            <person name="Bruns T."/>
            <person name="Baldrian P."/>
            <person name="Vilgalys R."/>
            <person name="Dunand C."/>
            <person name="Henrissat B."/>
            <person name="Grigoriev I.V."/>
            <person name="Hibbett D."/>
            <person name="Nagy L.G."/>
            <person name="Martin F.M."/>
        </authorList>
    </citation>
    <scope>NUCLEOTIDE SEQUENCE</scope>
    <source>
        <strain evidence="1">P2</strain>
    </source>
</reference>
<proteinExistence type="predicted"/>
<evidence type="ECO:0000313" key="1">
    <source>
        <dbReference type="EMBL" id="KAF9644880.1"/>
    </source>
</evidence>
<reference evidence="1" key="1">
    <citation type="submission" date="2019-10" db="EMBL/GenBank/DDBJ databases">
        <authorList>
            <consortium name="DOE Joint Genome Institute"/>
            <person name="Kuo A."/>
            <person name="Miyauchi S."/>
            <person name="Kiss E."/>
            <person name="Drula E."/>
            <person name="Kohler A."/>
            <person name="Sanchez-Garcia M."/>
            <person name="Andreopoulos B."/>
            <person name="Barry K.W."/>
            <person name="Bonito G."/>
            <person name="Buee M."/>
            <person name="Carver A."/>
            <person name="Chen C."/>
            <person name="Cichocki N."/>
            <person name="Clum A."/>
            <person name="Culley D."/>
            <person name="Crous P.W."/>
            <person name="Fauchery L."/>
            <person name="Girlanda M."/>
            <person name="Hayes R."/>
            <person name="Keri Z."/>
            <person name="Labutti K."/>
            <person name="Lipzen A."/>
            <person name="Lombard V."/>
            <person name="Magnuson J."/>
            <person name="Maillard F."/>
            <person name="Morin E."/>
            <person name="Murat C."/>
            <person name="Nolan M."/>
            <person name="Ohm R."/>
            <person name="Pangilinan J."/>
            <person name="Pereira M."/>
            <person name="Perotto S."/>
            <person name="Peter M."/>
            <person name="Riley R."/>
            <person name="Sitrit Y."/>
            <person name="Stielow B."/>
            <person name="Szollosi G."/>
            <person name="Zifcakova L."/>
            <person name="Stursova M."/>
            <person name="Spatafora J.W."/>
            <person name="Tedersoo L."/>
            <person name="Vaario L.-M."/>
            <person name="Yamada A."/>
            <person name="Yan M."/>
            <person name="Wang P."/>
            <person name="Xu J."/>
            <person name="Bruns T."/>
            <person name="Baldrian P."/>
            <person name="Vilgalys R."/>
            <person name="Henrissat B."/>
            <person name="Grigoriev I.V."/>
            <person name="Hibbett D."/>
            <person name="Nagy L.G."/>
            <person name="Martin F.M."/>
        </authorList>
    </citation>
    <scope>NUCLEOTIDE SEQUENCE</scope>
    <source>
        <strain evidence="1">P2</strain>
    </source>
</reference>
<evidence type="ECO:0000313" key="2">
    <source>
        <dbReference type="Proteomes" id="UP000886501"/>
    </source>
</evidence>
<name>A0ACB6Z674_THEGA</name>
<protein>
    <submittedName>
        <fullName evidence="1">Uncharacterized protein</fullName>
    </submittedName>
</protein>
<sequence length="75" mass="8266">MDPPRPVSHNFWPLTKTTNWSQLYTIAACSRFTPLGTYSGDLDAFMSLSGSPARSLSPPARCCHHRVCPCRAVSL</sequence>
<dbReference type="EMBL" id="MU118115">
    <property type="protein sequence ID" value="KAF9644880.1"/>
    <property type="molecule type" value="Genomic_DNA"/>
</dbReference>
<comment type="caution">
    <text evidence="1">The sequence shown here is derived from an EMBL/GenBank/DDBJ whole genome shotgun (WGS) entry which is preliminary data.</text>
</comment>
<accession>A0ACB6Z674</accession>